<keyword evidence="10 12" id="KW-0739">Sodium transport</keyword>
<evidence type="ECO:0000256" key="5">
    <source>
        <dbReference type="ARBA" id="ARBA00022692"/>
    </source>
</evidence>
<reference evidence="14 15" key="1">
    <citation type="journal article" date="2021" name="BMC Biol.">
        <title>Horizontally acquired antibacterial genes associated with adaptive radiation of ladybird beetles.</title>
        <authorList>
            <person name="Li H.S."/>
            <person name="Tang X.F."/>
            <person name="Huang Y.H."/>
            <person name="Xu Z.Y."/>
            <person name="Chen M.L."/>
            <person name="Du X.Y."/>
            <person name="Qiu B.Y."/>
            <person name="Chen P.T."/>
            <person name="Zhang W."/>
            <person name="Slipinski A."/>
            <person name="Escalona H.E."/>
            <person name="Waterhouse R.M."/>
            <person name="Zwick A."/>
            <person name="Pang H."/>
        </authorList>
    </citation>
    <scope>NUCLEOTIDE SEQUENCE [LARGE SCALE GENOMIC DNA]</scope>
    <source>
        <strain evidence="14">SYSU2018</strain>
    </source>
</reference>
<evidence type="ECO:0000313" key="14">
    <source>
        <dbReference type="EMBL" id="KAL3285484.1"/>
    </source>
</evidence>
<evidence type="ECO:0000256" key="12">
    <source>
        <dbReference type="RuleBase" id="RU000679"/>
    </source>
</evidence>
<keyword evidence="15" id="KW-1185">Reference proteome</keyword>
<evidence type="ECO:0000256" key="1">
    <source>
        <dbReference type="ARBA" id="ARBA00004141"/>
    </source>
</evidence>
<keyword evidence="9 13" id="KW-0472">Membrane</keyword>
<keyword evidence="8 12" id="KW-0406">Ion transport</keyword>
<evidence type="ECO:0000313" key="15">
    <source>
        <dbReference type="Proteomes" id="UP001516400"/>
    </source>
</evidence>
<feature type="transmembrane region" description="Helical" evidence="13">
    <location>
        <begin position="433"/>
        <end position="459"/>
    </location>
</feature>
<evidence type="ECO:0000256" key="9">
    <source>
        <dbReference type="ARBA" id="ARBA00023136"/>
    </source>
</evidence>
<keyword evidence="11 12" id="KW-0407">Ion channel</keyword>
<dbReference type="PANTHER" id="PTHR11690:SF237">
    <property type="entry name" value="PICKPOCKET 16-RELATED"/>
    <property type="match status" value="1"/>
</dbReference>
<dbReference type="AlphaFoldDB" id="A0ABD2P3C1"/>
<dbReference type="EMBL" id="JABFTP020000185">
    <property type="protein sequence ID" value="KAL3285484.1"/>
    <property type="molecule type" value="Genomic_DNA"/>
</dbReference>
<dbReference type="PANTHER" id="PTHR11690">
    <property type="entry name" value="AMILORIDE-SENSITIVE SODIUM CHANNEL-RELATED"/>
    <property type="match status" value="1"/>
</dbReference>
<dbReference type="GO" id="GO:0005272">
    <property type="term" value="F:sodium channel activity"/>
    <property type="evidence" value="ECO:0007669"/>
    <property type="project" value="UniProtKB-KW"/>
</dbReference>
<evidence type="ECO:0000256" key="4">
    <source>
        <dbReference type="ARBA" id="ARBA00022461"/>
    </source>
</evidence>
<proteinExistence type="inferred from homology"/>
<evidence type="ECO:0000256" key="13">
    <source>
        <dbReference type="SAM" id="Phobius"/>
    </source>
</evidence>
<evidence type="ECO:0000256" key="6">
    <source>
        <dbReference type="ARBA" id="ARBA00022989"/>
    </source>
</evidence>
<dbReference type="Gene3D" id="1.10.287.770">
    <property type="entry name" value="YojJ-like"/>
    <property type="match status" value="1"/>
</dbReference>
<comment type="caution">
    <text evidence="14">The sequence shown here is derived from an EMBL/GenBank/DDBJ whole genome shotgun (WGS) entry which is preliminary data.</text>
</comment>
<evidence type="ECO:0000256" key="2">
    <source>
        <dbReference type="ARBA" id="ARBA00007193"/>
    </source>
</evidence>
<keyword evidence="4 12" id="KW-0894">Sodium channel</keyword>
<name>A0ABD2P3C1_9CUCU</name>
<dbReference type="GO" id="GO:0016020">
    <property type="term" value="C:membrane"/>
    <property type="evidence" value="ECO:0007669"/>
    <property type="project" value="UniProtKB-SubCell"/>
</dbReference>
<organism evidence="14 15">
    <name type="scientific">Cryptolaemus montrouzieri</name>
    <dbReference type="NCBI Taxonomy" id="559131"/>
    <lineage>
        <taxon>Eukaryota</taxon>
        <taxon>Metazoa</taxon>
        <taxon>Ecdysozoa</taxon>
        <taxon>Arthropoda</taxon>
        <taxon>Hexapoda</taxon>
        <taxon>Insecta</taxon>
        <taxon>Pterygota</taxon>
        <taxon>Neoptera</taxon>
        <taxon>Endopterygota</taxon>
        <taxon>Coleoptera</taxon>
        <taxon>Polyphaga</taxon>
        <taxon>Cucujiformia</taxon>
        <taxon>Coccinelloidea</taxon>
        <taxon>Coccinellidae</taxon>
        <taxon>Scymninae</taxon>
        <taxon>Scymnini</taxon>
        <taxon>Cryptolaemus</taxon>
    </lineage>
</organism>
<evidence type="ECO:0000256" key="11">
    <source>
        <dbReference type="ARBA" id="ARBA00023303"/>
    </source>
</evidence>
<keyword evidence="5 12" id="KW-0812">Transmembrane</keyword>
<evidence type="ECO:0000256" key="8">
    <source>
        <dbReference type="ARBA" id="ARBA00023065"/>
    </source>
</evidence>
<sequence length="506" mass="58438">MKRRRTLDVIKKTFKDFSVNTSIHCMKYVVDDECSFWEKVFWAAVLCCVSWAALSLAVLHLKRYSQEPTWSTIITEHAPVNIIPFPAVTICNTNRILESKIDSFISKLELEDGEEEFLKKALPQLIGFIRSVKYNTTSLIRMKKILDRNDYLHTDLILRKIGQTCKEMLIQCEWNGELTKCLDIFEESYTLDGLCCSYNYYGSRFSFKPNYTAYTGWKSGLTVTINPMLQKVHHSSTYATGVKVTIHNSLEFPGFETTSKVVSAGHTFMFQIAGTKLINSQDVKDLTIDQRQCVYAAERPLEHHNYYYISNCMAELHAKNFEDVCGCVPFYYAFSTKPKCNITKIPCIQRYRKDYGKALNHMACPARCESILYRVYTAYSSLNNVSLALSEENERKVPVKSGIRVNIFFIGTHTLLSRTVYTSPLQLLSSIGGIYGLYLGCSFITILEIIYYCTLRFLVNLGWLGRTRMRDKGKWNHCSREFQTDRKGKEIHVIKWNVNSLYSHEY</sequence>
<dbReference type="Proteomes" id="UP001516400">
    <property type="component" value="Unassembled WGS sequence"/>
</dbReference>
<keyword evidence="7" id="KW-0915">Sodium</keyword>
<dbReference type="Gene3D" id="2.60.470.10">
    <property type="entry name" value="Acid-sensing ion channels like domains"/>
    <property type="match status" value="1"/>
</dbReference>
<protein>
    <recommendedName>
        <fullName evidence="16">Sodium channel protein Nach</fullName>
    </recommendedName>
</protein>
<comment type="similarity">
    <text evidence="2 12">Belongs to the amiloride-sensitive sodium channel (TC 1.A.6) family.</text>
</comment>
<evidence type="ECO:0000256" key="7">
    <source>
        <dbReference type="ARBA" id="ARBA00023053"/>
    </source>
</evidence>
<comment type="subcellular location">
    <subcellularLocation>
        <location evidence="1">Membrane</location>
        <topology evidence="1">Multi-pass membrane protein</topology>
    </subcellularLocation>
</comment>
<evidence type="ECO:0000256" key="3">
    <source>
        <dbReference type="ARBA" id="ARBA00022448"/>
    </source>
</evidence>
<dbReference type="Pfam" id="PF00858">
    <property type="entry name" value="ASC"/>
    <property type="match status" value="1"/>
</dbReference>
<keyword evidence="6 13" id="KW-1133">Transmembrane helix</keyword>
<keyword evidence="3 12" id="KW-0813">Transport</keyword>
<gene>
    <name evidence="14" type="ORF">HHI36_000016</name>
</gene>
<evidence type="ECO:0000256" key="10">
    <source>
        <dbReference type="ARBA" id="ARBA00023201"/>
    </source>
</evidence>
<accession>A0ABD2P3C1</accession>
<dbReference type="InterPro" id="IPR001873">
    <property type="entry name" value="ENaC"/>
</dbReference>
<evidence type="ECO:0008006" key="16">
    <source>
        <dbReference type="Google" id="ProtNLM"/>
    </source>
</evidence>
<dbReference type="PRINTS" id="PR01078">
    <property type="entry name" value="AMINACHANNEL"/>
</dbReference>